<evidence type="ECO:0000313" key="2">
    <source>
        <dbReference type="Proteomes" id="UP001183202"/>
    </source>
</evidence>
<reference evidence="2" key="1">
    <citation type="submission" date="2023-07" db="EMBL/GenBank/DDBJ databases">
        <title>30 novel species of actinomycetes from the DSMZ collection.</title>
        <authorList>
            <person name="Nouioui I."/>
        </authorList>
    </citation>
    <scope>NUCLEOTIDE SEQUENCE [LARGE SCALE GENOMIC DNA]</scope>
    <source>
        <strain evidence="2">DSM 45834</strain>
    </source>
</reference>
<organism evidence="1 2">
    <name type="scientific">Pseudonocardia charpentierae</name>
    <dbReference type="NCBI Taxonomy" id="3075545"/>
    <lineage>
        <taxon>Bacteria</taxon>
        <taxon>Bacillati</taxon>
        <taxon>Actinomycetota</taxon>
        <taxon>Actinomycetes</taxon>
        <taxon>Pseudonocardiales</taxon>
        <taxon>Pseudonocardiaceae</taxon>
        <taxon>Pseudonocardia</taxon>
    </lineage>
</organism>
<keyword evidence="2" id="KW-1185">Reference proteome</keyword>
<accession>A0ABU2N3T2</accession>
<protein>
    <submittedName>
        <fullName evidence="1">Uncharacterized protein</fullName>
    </submittedName>
</protein>
<name>A0ABU2N3T2_9PSEU</name>
<sequence>MAVEINLDSLLDKEFENSSLAELLSAPVSALAGVSDGDAEHLKAAFNIKTIGDLGKNKYFRAATLISQLHDAGAK</sequence>
<proteinExistence type="predicted"/>
<comment type="caution">
    <text evidence="1">The sequence shown here is derived from an EMBL/GenBank/DDBJ whole genome shotgun (WGS) entry which is preliminary data.</text>
</comment>
<evidence type="ECO:0000313" key="1">
    <source>
        <dbReference type="EMBL" id="MDT0348575.1"/>
    </source>
</evidence>
<gene>
    <name evidence="1" type="ORF">RM445_03455</name>
</gene>
<dbReference type="Proteomes" id="UP001183202">
    <property type="component" value="Unassembled WGS sequence"/>
</dbReference>
<dbReference type="EMBL" id="JAVREJ010000002">
    <property type="protein sequence ID" value="MDT0348575.1"/>
    <property type="molecule type" value="Genomic_DNA"/>
</dbReference>
<dbReference type="RefSeq" id="WP_311554503.1">
    <property type="nucleotide sequence ID" value="NZ_JAVREJ010000002.1"/>
</dbReference>